<name>A0ABY3SFZ7_9BACL</name>
<sequence>MVSVILHALILSIGLIMPLGVQNFFVFTQGAVRERKLHVLVIVIAASLCDTALITAAVLGVSVVVFSFVWMKLLLVIVGFVFLMYMGYGAWKTKPESSREVRRDAQIGKLVSFTVMVSLLNPHAILDTIGIIGTSSLQYQGVYRVAFTLTCVCVSWMWFFSLALAGRWLGLRDTSGRWLGYLNKISALVMWAAAVYLLSSLFE</sequence>
<keyword evidence="4 6" id="KW-1133">Transmembrane helix</keyword>
<dbReference type="Pfam" id="PF01810">
    <property type="entry name" value="LysE"/>
    <property type="match status" value="1"/>
</dbReference>
<accession>A0ABY3SFZ7</accession>
<evidence type="ECO:0000256" key="3">
    <source>
        <dbReference type="ARBA" id="ARBA00022692"/>
    </source>
</evidence>
<feature type="transmembrane region" description="Helical" evidence="6">
    <location>
        <begin position="6"/>
        <end position="27"/>
    </location>
</feature>
<gene>
    <name evidence="7" type="ORF">L0M14_25830</name>
</gene>
<dbReference type="PANTHER" id="PTHR30086">
    <property type="entry name" value="ARGININE EXPORTER PROTEIN ARGO"/>
    <property type="match status" value="1"/>
</dbReference>
<evidence type="ECO:0000256" key="5">
    <source>
        <dbReference type="ARBA" id="ARBA00023136"/>
    </source>
</evidence>
<evidence type="ECO:0000256" key="6">
    <source>
        <dbReference type="SAM" id="Phobius"/>
    </source>
</evidence>
<comment type="subcellular location">
    <subcellularLocation>
        <location evidence="1">Cell membrane</location>
        <topology evidence="1">Multi-pass membrane protein</topology>
    </subcellularLocation>
</comment>
<reference evidence="7 8" key="1">
    <citation type="journal article" date="2024" name="Int. J. Syst. Evol. Microbiol.">
        <title>Paenibacillus hexagrammi sp. nov., a novel bacterium isolated from the gut content of Hexagrammos agrammus.</title>
        <authorList>
            <person name="Jung H.K."/>
            <person name="Kim D.G."/>
            <person name="Zin H."/>
            <person name="Park J."/>
            <person name="Jung H."/>
            <person name="Kim Y.O."/>
            <person name="Kong H.J."/>
            <person name="Kim J.W."/>
            <person name="Kim Y.S."/>
        </authorList>
    </citation>
    <scope>NUCLEOTIDE SEQUENCE [LARGE SCALE GENOMIC DNA]</scope>
    <source>
        <strain evidence="7 8">YPD9-1</strain>
    </source>
</reference>
<keyword evidence="3 6" id="KW-0812">Transmembrane</keyword>
<keyword evidence="2" id="KW-1003">Cell membrane</keyword>
<proteinExistence type="predicted"/>
<feature type="transmembrane region" description="Helical" evidence="6">
    <location>
        <begin position="69"/>
        <end position="89"/>
    </location>
</feature>
<keyword evidence="5 6" id="KW-0472">Membrane</keyword>
<evidence type="ECO:0000313" key="8">
    <source>
        <dbReference type="Proteomes" id="UP001649230"/>
    </source>
</evidence>
<dbReference type="EMBL" id="CP090978">
    <property type="protein sequence ID" value="UJF32958.1"/>
    <property type="molecule type" value="Genomic_DNA"/>
</dbReference>
<feature type="transmembrane region" description="Helical" evidence="6">
    <location>
        <begin position="145"/>
        <end position="169"/>
    </location>
</feature>
<dbReference type="RefSeq" id="WP_235119301.1">
    <property type="nucleotide sequence ID" value="NZ_CP090978.1"/>
</dbReference>
<evidence type="ECO:0000256" key="2">
    <source>
        <dbReference type="ARBA" id="ARBA00022475"/>
    </source>
</evidence>
<evidence type="ECO:0000256" key="1">
    <source>
        <dbReference type="ARBA" id="ARBA00004651"/>
    </source>
</evidence>
<feature type="transmembrane region" description="Helical" evidence="6">
    <location>
        <begin position="39"/>
        <end position="63"/>
    </location>
</feature>
<protein>
    <submittedName>
        <fullName evidence="7">LysE/ArgO family amino acid transporter</fullName>
    </submittedName>
</protein>
<dbReference type="PANTHER" id="PTHR30086:SF20">
    <property type="entry name" value="ARGININE EXPORTER PROTEIN ARGO-RELATED"/>
    <property type="match status" value="1"/>
</dbReference>
<feature type="transmembrane region" description="Helical" evidence="6">
    <location>
        <begin position="110"/>
        <end position="133"/>
    </location>
</feature>
<organism evidence="7 8">
    <name type="scientific">Paenibacillus hexagrammi</name>
    <dbReference type="NCBI Taxonomy" id="2908839"/>
    <lineage>
        <taxon>Bacteria</taxon>
        <taxon>Bacillati</taxon>
        <taxon>Bacillota</taxon>
        <taxon>Bacilli</taxon>
        <taxon>Bacillales</taxon>
        <taxon>Paenibacillaceae</taxon>
        <taxon>Paenibacillus</taxon>
    </lineage>
</organism>
<feature type="transmembrane region" description="Helical" evidence="6">
    <location>
        <begin position="181"/>
        <end position="202"/>
    </location>
</feature>
<dbReference type="Proteomes" id="UP001649230">
    <property type="component" value="Chromosome"/>
</dbReference>
<evidence type="ECO:0000313" key="7">
    <source>
        <dbReference type="EMBL" id="UJF32958.1"/>
    </source>
</evidence>
<dbReference type="InterPro" id="IPR001123">
    <property type="entry name" value="LeuE-type"/>
</dbReference>
<evidence type="ECO:0000256" key="4">
    <source>
        <dbReference type="ARBA" id="ARBA00022989"/>
    </source>
</evidence>
<keyword evidence="8" id="KW-1185">Reference proteome</keyword>